<reference evidence="2 3" key="1">
    <citation type="submission" date="2017-09" db="EMBL/GenBank/DDBJ databases">
        <title>Depth-based differentiation of microbial function through sediment-hosted aquifers and enrichment of novel symbionts in the deep terrestrial subsurface.</title>
        <authorList>
            <person name="Probst A.J."/>
            <person name="Ladd B."/>
            <person name="Jarett J.K."/>
            <person name="Geller-Mcgrath D.E."/>
            <person name="Sieber C.M."/>
            <person name="Emerson J.B."/>
            <person name="Anantharaman K."/>
            <person name="Thomas B.C."/>
            <person name="Malmstrom R."/>
            <person name="Stieglmeier M."/>
            <person name="Klingl A."/>
            <person name="Woyke T."/>
            <person name="Ryan C.M."/>
            <person name="Banfield J.F."/>
        </authorList>
    </citation>
    <scope>NUCLEOTIDE SEQUENCE [LARGE SCALE GENOMIC DNA]</scope>
    <source>
        <strain evidence="2">CG11_big_fil_rev_8_21_14_0_20_46_11</strain>
    </source>
</reference>
<protein>
    <recommendedName>
        <fullName evidence="1">Transposase IS200-like domain-containing protein</fullName>
    </recommendedName>
</protein>
<accession>A0A2H0KCQ4</accession>
<organism evidence="2 3">
    <name type="scientific">Candidatus Taylorbacteria bacterium CG11_big_fil_rev_8_21_14_0_20_46_11</name>
    <dbReference type="NCBI Taxonomy" id="1975025"/>
    <lineage>
        <taxon>Bacteria</taxon>
        <taxon>Candidatus Tayloriibacteriota</taxon>
    </lineage>
</organism>
<comment type="caution">
    <text evidence="2">The sequence shown here is derived from an EMBL/GenBank/DDBJ whole genome shotgun (WGS) entry which is preliminary data.</text>
</comment>
<evidence type="ECO:0000313" key="2">
    <source>
        <dbReference type="EMBL" id="PIQ69007.1"/>
    </source>
</evidence>
<evidence type="ECO:0000259" key="1">
    <source>
        <dbReference type="SMART" id="SM01321"/>
    </source>
</evidence>
<evidence type="ECO:0000313" key="3">
    <source>
        <dbReference type="Proteomes" id="UP000229342"/>
    </source>
</evidence>
<gene>
    <name evidence="2" type="ORF">COV91_00775</name>
</gene>
<sequence>MSRKVTFAEGEYYHVYNRGVDKRTVFESESDDRRFMLLLYLCNSKIPFRFDRLPEWKKEMSLSLIASVMRETTASPIVAIGAYCLMPNHFHILVRETTKDGISSFMHRLSTAYTMYFNIGRRRTGALFQGRFKAVHVDNDNYLKYLFSYIHLNPVKIIDSDWKKNGIKNRRQAEQFLREYPYSSYFDYLGIRREFSKIINRKKFPTYFPTKTSFKREIADWLRYADEA</sequence>
<dbReference type="Proteomes" id="UP000229342">
    <property type="component" value="Unassembled WGS sequence"/>
</dbReference>
<dbReference type="AlphaFoldDB" id="A0A2H0KCQ4"/>
<proteinExistence type="predicted"/>
<feature type="domain" description="Transposase IS200-like" evidence="1">
    <location>
        <begin position="8"/>
        <end position="153"/>
    </location>
</feature>
<dbReference type="PANTHER" id="PTHR34322">
    <property type="entry name" value="TRANSPOSASE, Y1_TNP DOMAIN-CONTAINING"/>
    <property type="match status" value="1"/>
</dbReference>
<dbReference type="Gene3D" id="3.30.70.1290">
    <property type="entry name" value="Transposase IS200-like"/>
    <property type="match status" value="1"/>
</dbReference>
<dbReference type="EMBL" id="PCVG01000014">
    <property type="protein sequence ID" value="PIQ69007.1"/>
    <property type="molecule type" value="Genomic_DNA"/>
</dbReference>
<dbReference type="SUPFAM" id="SSF143422">
    <property type="entry name" value="Transposase IS200-like"/>
    <property type="match status" value="1"/>
</dbReference>
<name>A0A2H0KCQ4_9BACT</name>
<dbReference type="GO" id="GO:0004803">
    <property type="term" value="F:transposase activity"/>
    <property type="evidence" value="ECO:0007669"/>
    <property type="project" value="InterPro"/>
</dbReference>
<dbReference type="PANTHER" id="PTHR34322:SF2">
    <property type="entry name" value="TRANSPOSASE IS200-LIKE DOMAIN-CONTAINING PROTEIN"/>
    <property type="match status" value="1"/>
</dbReference>
<dbReference type="InterPro" id="IPR002686">
    <property type="entry name" value="Transposase_17"/>
</dbReference>
<dbReference type="SMART" id="SM01321">
    <property type="entry name" value="Y1_Tnp"/>
    <property type="match status" value="1"/>
</dbReference>
<dbReference type="Pfam" id="PF01797">
    <property type="entry name" value="Y1_Tnp"/>
    <property type="match status" value="1"/>
</dbReference>
<dbReference type="GO" id="GO:0006313">
    <property type="term" value="P:DNA transposition"/>
    <property type="evidence" value="ECO:0007669"/>
    <property type="project" value="InterPro"/>
</dbReference>
<dbReference type="GO" id="GO:0003677">
    <property type="term" value="F:DNA binding"/>
    <property type="evidence" value="ECO:0007669"/>
    <property type="project" value="InterPro"/>
</dbReference>
<dbReference type="InterPro" id="IPR036515">
    <property type="entry name" value="Transposase_17_sf"/>
</dbReference>